<organism evidence="3 4">
    <name type="scientific">Prosthecodimorpha staleyi</name>
    <dbReference type="NCBI Taxonomy" id="2840188"/>
    <lineage>
        <taxon>Bacteria</taxon>
        <taxon>Pseudomonadati</taxon>
        <taxon>Pseudomonadota</taxon>
        <taxon>Alphaproteobacteria</taxon>
        <taxon>Hyphomicrobiales</taxon>
        <taxon>Ancalomicrobiaceae</taxon>
        <taxon>Prosthecodimorpha</taxon>
    </lineage>
</organism>
<feature type="region of interest" description="Disordered" evidence="1">
    <location>
        <begin position="167"/>
        <end position="189"/>
    </location>
</feature>
<evidence type="ECO:0000313" key="4">
    <source>
        <dbReference type="Proteomes" id="UP000766595"/>
    </source>
</evidence>
<dbReference type="InterPro" id="IPR006531">
    <property type="entry name" value="Gp5/Vgr_OB"/>
</dbReference>
<dbReference type="InterPro" id="IPR037026">
    <property type="entry name" value="Vgr_OB-fold_dom_sf"/>
</dbReference>
<evidence type="ECO:0000256" key="1">
    <source>
        <dbReference type="SAM" id="MobiDB-lite"/>
    </source>
</evidence>
<dbReference type="EMBL" id="JAHHZF010000010">
    <property type="protein sequence ID" value="MBT9291852.1"/>
    <property type="molecule type" value="Genomic_DNA"/>
</dbReference>
<accession>A0A947DAS6</accession>
<dbReference type="Gene3D" id="2.40.50.230">
    <property type="entry name" value="Gp5 N-terminal domain"/>
    <property type="match status" value="1"/>
</dbReference>
<comment type="caution">
    <text evidence="3">The sequence shown here is derived from an EMBL/GenBank/DDBJ whole genome shotgun (WGS) entry which is preliminary data.</text>
</comment>
<keyword evidence="4" id="KW-1185">Reference proteome</keyword>
<dbReference type="Pfam" id="PF04717">
    <property type="entry name" value="Phage_base_V"/>
    <property type="match status" value="1"/>
</dbReference>
<protein>
    <submittedName>
        <fullName evidence="3">Phage baseplate assembly protein V</fullName>
    </submittedName>
</protein>
<dbReference type="AlphaFoldDB" id="A0A947DAS6"/>
<gene>
    <name evidence="3" type="ORF">KL771_20475</name>
</gene>
<proteinExistence type="predicted"/>
<dbReference type="RefSeq" id="WP_261970375.1">
    <property type="nucleotide sequence ID" value="NZ_JAHHZF010000010.1"/>
</dbReference>
<name>A0A947DAS6_9HYPH</name>
<sequence>MNWLEAVQRIQALERRVAGMVRHGAVSEVDMANGLVRLTIAPEADQAFLSPWIPYGQIAGPSTGLKVHTPPVVGQNMTLVSPSGDLRQAVALPMTWSDQAVSPGQGPHPVATYGAFKIEILHDEMKVTVPKATIVAGGSTFELTGPGLKLAADKVQIDGSSVKHNAKEIGDGHRHIDSMPGPAKTGVPE</sequence>
<evidence type="ECO:0000259" key="2">
    <source>
        <dbReference type="Pfam" id="PF04717"/>
    </source>
</evidence>
<reference evidence="3 4" key="1">
    <citation type="submission" date="2021-06" db="EMBL/GenBank/DDBJ databases">
        <authorList>
            <person name="Grouzdev D.S."/>
            <person name="Koziaeva V."/>
        </authorList>
    </citation>
    <scope>NUCLEOTIDE SEQUENCE [LARGE SCALE GENOMIC DNA]</scope>
    <source>
        <strain evidence="3 4">22</strain>
    </source>
</reference>
<dbReference type="Proteomes" id="UP000766595">
    <property type="component" value="Unassembled WGS sequence"/>
</dbReference>
<feature type="compositionally biased region" description="Basic and acidic residues" evidence="1">
    <location>
        <begin position="167"/>
        <end position="177"/>
    </location>
</feature>
<feature type="domain" description="Gp5/Type VI secretion system Vgr protein OB-fold" evidence="2">
    <location>
        <begin position="22"/>
        <end position="96"/>
    </location>
</feature>
<evidence type="ECO:0000313" key="3">
    <source>
        <dbReference type="EMBL" id="MBT9291852.1"/>
    </source>
</evidence>